<evidence type="ECO:0000256" key="1">
    <source>
        <dbReference type="SAM" id="MobiDB-lite"/>
    </source>
</evidence>
<dbReference type="EMBL" id="JAIWYP010000001">
    <property type="protein sequence ID" value="KAH3881224.1"/>
    <property type="molecule type" value="Genomic_DNA"/>
</dbReference>
<proteinExistence type="predicted"/>
<evidence type="ECO:0000313" key="3">
    <source>
        <dbReference type="Proteomes" id="UP000828390"/>
    </source>
</evidence>
<dbReference type="Proteomes" id="UP000828390">
    <property type="component" value="Unassembled WGS sequence"/>
</dbReference>
<name>A0A9D4MSP1_DREPO</name>
<organism evidence="2 3">
    <name type="scientific">Dreissena polymorpha</name>
    <name type="common">Zebra mussel</name>
    <name type="synonym">Mytilus polymorpha</name>
    <dbReference type="NCBI Taxonomy" id="45954"/>
    <lineage>
        <taxon>Eukaryota</taxon>
        <taxon>Metazoa</taxon>
        <taxon>Spiralia</taxon>
        <taxon>Lophotrochozoa</taxon>
        <taxon>Mollusca</taxon>
        <taxon>Bivalvia</taxon>
        <taxon>Autobranchia</taxon>
        <taxon>Heteroconchia</taxon>
        <taxon>Euheterodonta</taxon>
        <taxon>Imparidentia</taxon>
        <taxon>Neoheterodontei</taxon>
        <taxon>Myida</taxon>
        <taxon>Dreissenoidea</taxon>
        <taxon>Dreissenidae</taxon>
        <taxon>Dreissena</taxon>
    </lineage>
</organism>
<reference evidence="2" key="2">
    <citation type="submission" date="2020-11" db="EMBL/GenBank/DDBJ databases">
        <authorList>
            <person name="McCartney M.A."/>
            <person name="Auch B."/>
            <person name="Kono T."/>
            <person name="Mallez S."/>
            <person name="Becker A."/>
            <person name="Gohl D.M."/>
            <person name="Silverstein K.A.T."/>
            <person name="Koren S."/>
            <person name="Bechman K.B."/>
            <person name="Herman A."/>
            <person name="Abrahante J.E."/>
            <person name="Garbe J."/>
        </authorList>
    </citation>
    <scope>NUCLEOTIDE SEQUENCE</scope>
    <source>
        <strain evidence="2">Duluth1</strain>
        <tissue evidence="2">Whole animal</tissue>
    </source>
</reference>
<gene>
    <name evidence="2" type="ORF">DPMN_005147</name>
</gene>
<feature type="region of interest" description="Disordered" evidence="1">
    <location>
        <begin position="70"/>
        <end position="90"/>
    </location>
</feature>
<dbReference type="AlphaFoldDB" id="A0A9D4MSP1"/>
<protein>
    <submittedName>
        <fullName evidence="2">Uncharacterized protein</fullName>
    </submittedName>
</protein>
<reference evidence="2" key="1">
    <citation type="journal article" date="2019" name="bioRxiv">
        <title>The Genome of the Zebra Mussel, Dreissena polymorpha: A Resource for Invasive Species Research.</title>
        <authorList>
            <person name="McCartney M.A."/>
            <person name="Auch B."/>
            <person name="Kono T."/>
            <person name="Mallez S."/>
            <person name="Zhang Y."/>
            <person name="Obille A."/>
            <person name="Becker A."/>
            <person name="Abrahante J.E."/>
            <person name="Garbe J."/>
            <person name="Badalamenti J.P."/>
            <person name="Herman A."/>
            <person name="Mangelson H."/>
            <person name="Liachko I."/>
            <person name="Sullivan S."/>
            <person name="Sone E.D."/>
            <person name="Koren S."/>
            <person name="Silverstein K.A.T."/>
            <person name="Beckman K.B."/>
            <person name="Gohl D.M."/>
        </authorList>
    </citation>
    <scope>NUCLEOTIDE SEQUENCE</scope>
    <source>
        <strain evidence="2">Duluth1</strain>
        <tissue evidence="2">Whole animal</tissue>
    </source>
</reference>
<keyword evidence="3" id="KW-1185">Reference proteome</keyword>
<feature type="region of interest" description="Disordered" evidence="1">
    <location>
        <begin position="1"/>
        <end position="21"/>
    </location>
</feature>
<comment type="caution">
    <text evidence="2">The sequence shown here is derived from an EMBL/GenBank/DDBJ whole genome shotgun (WGS) entry which is preliminary data.</text>
</comment>
<feature type="compositionally biased region" description="Basic and acidic residues" evidence="1">
    <location>
        <begin position="1"/>
        <end position="18"/>
    </location>
</feature>
<accession>A0A9D4MSP1</accession>
<evidence type="ECO:0000313" key="2">
    <source>
        <dbReference type="EMBL" id="KAH3881224.1"/>
    </source>
</evidence>
<sequence>MDGTRMEVDAEGNSDHEGGVGMAATHGFMREVAVALKEVVSELRVLNGQSYYNHTKETFAEVATKKRRRVLQVSSDRPLRERLPAKPTKG</sequence>